<dbReference type="Proteomes" id="UP000499080">
    <property type="component" value="Unassembled WGS sequence"/>
</dbReference>
<evidence type="ECO:0000313" key="2">
    <source>
        <dbReference type="Proteomes" id="UP000499080"/>
    </source>
</evidence>
<evidence type="ECO:0000313" key="1">
    <source>
        <dbReference type="EMBL" id="GBM84790.1"/>
    </source>
</evidence>
<name>A0A4Y2J4D6_ARAVE</name>
<organism evidence="1 2">
    <name type="scientific">Araneus ventricosus</name>
    <name type="common">Orbweaver spider</name>
    <name type="synonym">Epeira ventricosa</name>
    <dbReference type="NCBI Taxonomy" id="182803"/>
    <lineage>
        <taxon>Eukaryota</taxon>
        <taxon>Metazoa</taxon>
        <taxon>Ecdysozoa</taxon>
        <taxon>Arthropoda</taxon>
        <taxon>Chelicerata</taxon>
        <taxon>Arachnida</taxon>
        <taxon>Araneae</taxon>
        <taxon>Araneomorphae</taxon>
        <taxon>Entelegynae</taxon>
        <taxon>Araneoidea</taxon>
        <taxon>Araneidae</taxon>
        <taxon>Araneus</taxon>
    </lineage>
</organism>
<proteinExistence type="predicted"/>
<keyword evidence="2" id="KW-1185">Reference proteome</keyword>
<gene>
    <name evidence="1" type="ORF">AVEN_121916_1</name>
</gene>
<reference evidence="1 2" key="1">
    <citation type="journal article" date="2019" name="Sci. Rep.">
        <title>Orb-weaving spider Araneus ventricosus genome elucidates the spidroin gene catalogue.</title>
        <authorList>
            <person name="Kono N."/>
            <person name="Nakamura H."/>
            <person name="Ohtoshi R."/>
            <person name="Moran D.A.P."/>
            <person name="Shinohara A."/>
            <person name="Yoshida Y."/>
            <person name="Fujiwara M."/>
            <person name="Mori M."/>
            <person name="Tomita M."/>
            <person name="Arakawa K."/>
        </authorList>
    </citation>
    <scope>NUCLEOTIDE SEQUENCE [LARGE SCALE GENOMIC DNA]</scope>
</reference>
<sequence length="111" mass="12488">MPTEQAYPKNQVPVKRGRPNQYICRFLEEPTIHQSSFALAGQSMHLLVRSRAHSKILVFASGDMPPGLKVPKFDLKQRPEVLKPVTAIVTTKKWCYLETINQTAGETDSPP</sequence>
<dbReference type="AlphaFoldDB" id="A0A4Y2J4D6"/>
<dbReference type="EMBL" id="BGPR01003186">
    <property type="protein sequence ID" value="GBM84790.1"/>
    <property type="molecule type" value="Genomic_DNA"/>
</dbReference>
<protein>
    <submittedName>
        <fullName evidence="1">Uncharacterized protein</fullName>
    </submittedName>
</protein>
<accession>A0A4Y2J4D6</accession>
<comment type="caution">
    <text evidence="1">The sequence shown here is derived from an EMBL/GenBank/DDBJ whole genome shotgun (WGS) entry which is preliminary data.</text>
</comment>